<keyword evidence="2" id="KW-1185">Reference proteome</keyword>
<organism evidence="1 2">
    <name type="scientific">Coffea canephora</name>
    <name type="common">Robusta coffee</name>
    <dbReference type="NCBI Taxonomy" id="49390"/>
    <lineage>
        <taxon>Eukaryota</taxon>
        <taxon>Viridiplantae</taxon>
        <taxon>Streptophyta</taxon>
        <taxon>Embryophyta</taxon>
        <taxon>Tracheophyta</taxon>
        <taxon>Spermatophyta</taxon>
        <taxon>Magnoliopsida</taxon>
        <taxon>eudicotyledons</taxon>
        <taxon>Gunneridae</taxon>
        <taxon>Pentapetalae</taxon>
        <taxon>asterids</taxon>
        <taxon>lamiids</taxon>
        <taxon>Gentianales</taxon>
        <taxon>Rubiaceae</taxon>
        <taxon>Ixoroideae</taxon>
        <taxon>Gardenieae complex</taxon>
        <taxon>Bertiereae - Coffeeae clade</taxon>
        <taxon>Coffeeae</taxon>
        <taxon>Coffea</taxon>
    </lineage>
</organism>
<dbReference type="Gramene" id="CDP06754">
    <property type="protein sequence ID" value="CDP06754"/>
    <property type="gene ID" value="GSCOC_T00023709001"/>
</dbReference>
<dbReference type="InParanoid" id="A0A068UEZ9"/>
<dbReference type="AlphaFoldDB" id="A0A068UEZ9"/>
<evidence type="ECO:0000313" key="2">
    <source>
        <dbReference type="Proteomes" id="UP000295252"/>
    </source>
</evidence>
<proteinExistence type="predicted"/>
<dbReference type="Proteomes" id="UP000295252">
    <property type="component" value="Chromosome VIII"/>
</dbReference>
<gene>
    <name evidence="1" type="ORF">GSCOC_T00023709001</name>
</gene>
<accession>A0A068UEZ9</accession>
<evidence type="ECO:0000313" key="1">
    <source>
        <dbReference type="EMBL" id="CDP06754.1"/>
    </source>
</evidence>
<sequence>MNQQSVWPIVFQKVPYFAWNARNEFHAVGNDRELKMKARELEAEAKQAQLVLSSKVSPKP</sequence>
<name>A0A068UEZ9_COFCA</name>
<protein>
    <submittedName>
        <fullName evidence="1">Uncharacterized protein</fullName>
    </submittedName>
</protein>
<reference evidence="2" key="1">
    <citation type="journal article" date="2014" name="Science">
        <title>The coffee genome provides insight into the convergent evolution of caffeine biosynthesis.</title>
        <authorList>
            <person name="Denoeud F."/>
            <person name="Carretero-Paulet L."/>
            <person name="Dereeper A."/>
            <person name="Droc G."/>
            <person name="Guyot R."/>
            <person name="Pietrella M."/>
            <person name="Zheng C."/>
            <person name="Alberti A."/>
            <person name="Anthony F."/>
            <person name="Aprea G."/>
            <person name="Aury J.M."/>
            <person name="Bento P."/>
            <person name="Bernard M."/>
            <person name="Bocs S."/>
            <person name="Campa C."/>
            <person name="Cenci A."/>
            <person name="Combes M.C."/>
            <person name="Crouzillat D."/>
            <person name="Da Silva C."/>
            <person name="Daddiego L."/>
            <person name="De Bellis F."/>
            <person name="Dussert S."/>
            <person name="Garsmeur O."/>
            <person name="Gayraud T."/>
            <person name="Guignon V."/>
            <person name="Jahn K."/>
            <person name="Jamilloux V."/>
            <person name="Joet T."/>
            <person name="Labadie K."/>
            <person name="Lan T."/>
            <person name="Leclercq J."/>
            <person name="Lepelley M."/>
            <person name="Leroy T."/>
            <person name="Li L.T."/>
            <person name="Librado P."/>
            <person name="Lopez L."/>
            <person name="Munoz A."/>
            <person name="Noel B."/>
            <person name="Pallavicini A."/>
            <person name="Perrotta G."/>
            <person name="Poncet V."/>
            <person name="Pot D."/>
            <person name="Priyono X."/>
            <person name="Rigoreau M."/>
            <person name="Rouard M."/>
            <person name="Rozas J."/>
            <person name="Tranchant-Dubreuil C."/>
            <person name="VanBuren R."/>
            <person name="Zhang Q."/>
            <person name="Andrade A.C."/>
            <person name="Argout X."/>
            <person name="Bertrand B."/>
            <person name="de Kochko A."/>
            <person name="Graziosi G."/>
            <person name="Henry R.J."/>
            <person name="Jayarama X."/>
            <person name="Ming R."/>
            <person name="Nagai C."/>
            <person name="Rounsley S."/>
            <person name="Sankoff D."/>
            <person name="Giuliano G."/>
            <person name="Albert V.A."/>
            <person name="Wincker P."/>
            <person name="Lashermes P."/>
        </authorList>
    </citation>
    <scope>NUCLEOTIDE SEQUENCE [LARGE SCALE GENOMIC DNA]</scope>
    <source>
        <strain evidence="2">cv. DH200-94</strain>
    </source>
</reference>
<dbReference type="EMBL" id="HG739106">
    <property type="protein sequence ID" value="CDP06754.1"/>
    <property type="molecule type" value="Genomic_DNA"/>
</dbReference>